<dbReference type="Proteomes" id="UP001107558">
    <property type="component" value="Unassembled WGS sequence"/>
</dbReference>
<gene>
    <name evidence="1" type="ORF">PVAND_017696</name>
</gene>
<dbReference type="EMBL" id="JADBJN010000044">
    <property type="protein sequence ID" value="KAG5666171.1"/>
    <property type="molecule type" value="Genomic_DNA"/>
</dbReference>
<protein>
    <submittedName>
        <fullName evidence="1">Uncharacterized protein</fullName>
    </submittedName>
</protein>
<reference evidence="1" key="1">
    <citation type="submission" date="2021-03" db="EMBL/GenBank/DDBJ databases">
        <title>Chromosome level genome of the anhydrobiotic midge Polypedilum vanderplanki.</title>
        <authorList>
            <person name="Yoshida Y."/>
            <person name="Kikawada T."/>
            <person name="Gusev O."/>
        </authorList>
    </citation>
    <scope>NUCLEOTIDE SEQUENCE</scope>
    <source>
        <strain evidence="1">NIAS01</strain>
        <tissue evidence="1">Whole body or cell culture</tissue>
    </source>
</reference>
<keyword evidence="2" id="KW-1185">Reference proteome</keyword>
<comment type="caution">
    <text evidence="1">The sequence shown here is derived from an EMBL/GenBank/DDBJ whole genome shotgun (WGS) entry which is preliminary data.</text>
</comment>
<evidence type="ECO:0000313" key="1">
    <source>
        <dbReference type="EMBL" id="KAG5666171.1"/>
    </source>
</evidence>
<accession>A0A9J6B9I3</accession>
<evidence type="ECO:0000313" key="2">
    <source>
        <dbReference type="Proteomes" id="UP001107558"/>
    </source>
</evidence>
<proteinExistence type="predicted"/>
<organism evidence="1 2">
    <name type="scientific">Polypedilum vanderplanki</name>
    <name type="common">Sleeping chironomid midge</name>
    <dbReference type="NCBI Taxonomy" id="319348"/>
    <lineage>
        <taxon>Eukaryota</taxon>
        <taxon>Metazoa</taxon>
        <taxon>Ecdysozoa</taxon>
        <taxon>Arthropoda</taxon>
        <taxon>Hexapoda</taxon>
        <taxon>Insecta</taxon>
        <taxon>Pterygota</taxon>
        <taxon>Neoptera</taxon>
        <taxon>Endopterygota</taxon>
        <taxon>Diptera</taxon>
        <taxon>Nematocera</taxon>
        <taxon>Chironomoidea</taxon>
        <taxon>Chironomidae</taxon>
        <taxon>Chironominae</taxon>
        <taxon>Polypedilum</taxon>
        <taxon>Polypedilum</taxon>
    </lineage>
</organism>
<name>A0A9J6B9I3_POLVA</name>
<sequence length="211" mass="25188">MINFDQLYSIPTPLGNDNMYVVHKALNQMKLICKDFFNIYDMEISFNDSNELKNYMNFYEDHLLQQYYGVLYKLRNFPQVKMPNFITVGLRPPVASNINYWHVILISRIGKNAYIFDPDYESNQDDRIHNLRGKTKIIPVLNILGIRPHQNDKRIYIGGGYNMNGSCRSIVFDFMRNLVYRLLNCPEQIELDQINPEFFYNHHPYRQIKSW</sequence>
<dbReference type="AlphaFoldDB" id="A0A9J6B9I3"/>